<keyword evidence="2" id="KW-1185">Reference proteome</keyword>
<dbReference type="OrthoDB" id="105221at2"/>
<evidence type="ECO:0000313" key="1">
    <source>
        <dbReference type="EMBL" id="TQS44717.1"/>
    </source>
</evidence>
<dbReference type="AlphaFoldDB" id="A0A545ATR0"/>
<proteinExistence type="predicted"/>
<comment type="caution">
    <text evidence="1">The sequence shown here is derived from an EMBL/GenBank/DDBJ whole genome shotgun (WGS) entry which is preliminary data.</text>
</comment>
<reference evidence="1 2" key="1">
    <citation type="submission" date="2019-07" db="EMBL/GenBank/DDBJ databases">
        <title>Cryptosporangium phraense sp. nov., isolated from plant litter.</title>
        <authorList>
            <person name="Suriyachadkun C."/>
        </authorList>
    </citation>
    <scope>NUCLEOTIDE SEQUENCE [LARGE SCALE GENOMIC DNA]</scope>
    <source>
        <strain evidence="1 2">A-T 5661</strain>
    </source>
</reference>
<dbReference type="EMBL" id="VIRS01000007">
    <property type="protein sequence ID" value="TQS44717.1"/>
    <property type="molecule type" value="Genomic_DNA"/>
</dbReference>
<evidence type="ECO:0000313" key="2">
    <source>
        <dbReference type="Proteomes" id="UP000317982"/>
    </source>
</evidence>
<organism evidence="1 2">
    <name type="scientific">Cryptosporangium phraense</name>
    <dbReference type="NCBI Taxonomy" id="2593070"/>
    <lineage>
        <taxon>Bacteria</taxon>
        <taxon>Bacillati</taxon>
        <taxon>Actinomycetota</taxon>
        <taxon>Actinomycetes</taxon>
        <taxon>Cryptosporangiales</taxon>
        <taxon>Cryptosporangiaceae</taxon>
        <taxon>Cryptosporangium</taxon>
    </lineage>
</organism>
<dbReference type="SUPFAM" id="SSF64182">
    <property type="entry name" value="DHH phosphoesterases"/>
    <property type="match status" value="1"/>
</dbReference>
<protein>
    <submittedName>
        <fullName evidence="1">Exopolyphosphatase</fullName>
    </submittedName>
</protein>
<dbReference type="Proteomes" id="UP000317982">
    <property type="component" value="Unassembled WGS sequence"/>
</dbReference>
<sequence>MTYRLVTRSDFDGLVCAVLLRSLDLVDEIVFVHPKPVQDGLLEITDRDILTNPPYSPRAHLVFDHHHSEALRVGTSASNYVLRPDAPSAARVVYDYFGGAARFPKISDEMMRAVDAGDSGAYDITEILYPQGWTLLNFLMDSRTGLGRFRHFRISNYQLMMRLISLCAESPSAADILAQPDVAERVEVYRKQANAFTDQLRRVGRMVDDVVVVDFRGEQVIHAGNRFMVYALFPHARISIHVLPGRGGLNTVLAVGKSILDRSSPTDIGAVMLRHGGGGHRNAGSCQTDNEHADDVLARVVREVADPARVTT</sequence>
<gene>
    <name evidence="1" type="ORF">FL583_12145</name>
</gene>
<dbReference type="InterPro" id="IPR016877">
    <property type="entry name" value="UCP028235"/>
</dbReference>
<accession>A0A545ATR0</accession>
<dbReference type="PIRSF" id="PIRSF028235">
    <property type="entry name" value="UCP028235"/>
    <property type="match status" value="1"/>
</dbReference>
<dbReference type="RefSeq" id="WP_142704699.1">
    <property type="nucleotide sequence ID" value="NZ_VIRS01000007.1"/>
</dbReference>
<dbReference type="InterPro" id="IPR038763">
    <property type="entry name" value="DHH_sf"/>
</dbReference>
<name>A0A545ATR0_9ACTN</name>
<dbReference type="InParanoid" id="A0A545ATR0"/>